<evidence type="ECO:0000259" key="1">
    <source>
        <dbReference type="PROSITE" id="PS50878"/>
    </source>
</evidence>
<keyword evidence="2" id="KW-0255">Endonuclease</keyword>
<name>A0AAV4DRZ5_9GAST</name>
<keyword evidence="2" id="KW-0540">Nuclease</keyword>
<dbReference type="EMBL" id="BLXT01008250">
    <property type="protein sequence ID" value="GFO47102.1"/>
    <property type="molecule type" value="Genomic_DNA"/>
</dbReference>
<evidence type="ECO:0000313" key="2">
    <source>
        <dbReference type="EMBL" id="GFO47102.1"/>
    </source>
</evidence>
<sequence length="322" mass="36938">MLKVILNRLKPEADKIIVEEQAGFRPGRSTVEKICNVRILMENLISPAPTGASPCLHRFKKKTFDRVWHEALWSTMREYNINSNFISVIENLYNKATSAVFYNNNIGDWFRTIVGVRQGCLLSPTLFNIFLERIMTDALEDHCGTVSIGGRPITNLRFADEIDGLAVNACELASLLEQLEKASSNFGMEINAEKTKIMTNSKEPSKKEIKINDHITNEEVSRRIENAIGPHVDLLTIVRQRKLKWYRHTTRSSYLAKTIMQGTVNGGRRRGRQKKRWGDNIREWTGLEVSNTLRKAEDREKWKAVVRRSSAAPRWTPNLRNS</sequence>
<keyword evidence="2" id="KW-0378">Hydrolase</keyword>
<dbReference type="PROSITE" id="PS50878">
    <property type="entry name" value="RT_POL"/>
    <property type="match status" value="1"/>
</dbReference>
<accession>A0AAV4DRZ5</accession>
<keyword evidence="3" id="KW-1185">Reference proteome</keyword>
<proteinExistence type="predicted"/>
<protein>
    <submittedName>
        <fullName evidence="2">Endonuclease-reverse transcriptase</fullName>
    </submittedName>
</protein>
<dbReference type="GO" id="GO:0004519">
    <property type="term" value="F:endonuclease activity"/>
    <property type="evidence" value="ECO:0007669"/>
    <property type="project" value="UniProtKB-KW"/>
</dbReference>
<evidence type="ECO:0000313" key="3">
    <source>
        <dbReference type="Proteomes" id="UP000735302"/>
    </source>
</evidence>
<reference evidence="2 3" key="1">
    <citation type="journal article" date="2021" name="Elife">
        <title>Chloroplast acquisition without the gene transfer in kleptoplastic sea slugs, Plakobranchus ocellatus.</title>
        <authorList>
            <person name="Maeda T."/>
            <person name="Takahashi S."/>
            <person name="Yoshida T."/>
            <person name="Shimamura S."/>
            <person name="Takaki Y."/>
            <person name="Nagai Y."/>
            <person name="Toyoda A."/>
            <person name="Suzuki Y."/>
            <person name="Arimoto A."/>
            <person name="Ishii H."/>
            <person name="Satoh N."/>
            <person name="Nishiyama T."/>
            <person name="Hasebe M."/>
            <person name="Maruyama T."/>
            <person name="Minagawa J."/>
            <person name="Obokata J."/>
            <person name="Shigenobu S."/>
        </authorList>
    </citation>
    <scope>NUCLEOTIDE SEQUENCE [LARGE SCALE GENOMIC DNA]</scope>
</reference>
<comment type="caution">
    <text evidence="2">The sequence shown here is derived from an EMBL/GenBank/DDBJ whole genome shotgun (WGS) entry which is preliminary data.</text>
</comment>
<organism evidence="2 3">
    <name type="scientific">Plakobranchus ocellatus</name>
    <dbReference type="NCBI Taxonomy" id="259542"/>
    <lineage>
        <taxon>Eukaryota</taxon>
        <taxon>Metazoa</taxon>
        <taxon>Spiralia</taxon>
        <taxon>Lophotrochozoa</taxon>
        <taxon>Mollusca</taxon>
        <taxon>Gastropoda</taxon>
        <taxon>Heterobranchia</taxon>
        <taxon>Euthyneura</taxon>
        <taxon>Panpulmonata</taxon>
        <taxon>Sacoglossa</taxon>
        <taxon>Placobranchoidea</taxon>
        <taxon>Plakobranchidae</taxon>
        <taxon>Plakobranchus</taxon>
    </lineage>
</organism>
<dbReference type="InterPro" id="IPR000477">
    <property type="entry name" value="RT_dom"/>
</dbReference>
<dbReference type="AlphaFoldDB" id="A0AAV4DRZ5"/>
<gene>
    <name evidence="2" type="ORF">PoB_007360700</name>
</gene>
<dbReference type="Pfam" id="PF00078">
    <property type="entry name" value="RVT_1"/>
    <property type="match status" value="1"/>
</dbReference>
<dbReference type="SUPFAM" id="SSF56672">
    <property type="entry name" value="DNA/RNA polymerases"/>
    <property type="match status" value="1"/>
</dbReference>
<dbReference type="PANTHER" id="PTHR47027">
    <property type="entry name" value="REVERSE TRANSCRIPTASE DOMAIN-CONTAINING PROTEIN"/>
    <property type="match status" value="1"/>
</dbReference>
<dbReference type="InterPro" id="IPR043502">
    <property type="entry name" value="DNA/RNA_pol_sf"/>
</dbReference>
<feature type="domain" description="Reverse transcriptase" evidence="1">
    <location>
        <begin position="1"/>
        <end position="250"/>
    </location>
</feature>
<dbReference type="CDD" id="cd01650">
    <property type="entry name" value="RT_nLTR_like"/>
    <property type="match status" value="1"/>
</dbReference>
<dbReference type="Proteomes" id="UP000735302">
    <property type="component" value="Unassembled WGS sequence"/>
</dbReference>
<dbReference type="PANTHER" id="PTHR47027:SF8">
    <property type="entry name" value="RIBONUCLEASE H"/>
    <property type="match status" value="1"/>
</dbReference>